<sequence length="109" mass="11616">MSIHPNNATGLILALEDGDLSSFSVAPNYDFFPFLDLVRNIVGGLWAVGLYAAVGAWIVSAVAWIISKAIGNSAMQQYSGIVFVWIALGTMLLGSAMAIVKFFATQALF</sequence>
<dbReference type="InterPro" id="IPR046094">
    <property type="entry name" value="DUF6112"/>
</dbReference>
<gene>
    <name evidence="2" type="ORF">BISA_1841</name>
</gene>
<reference evidence="2 3" key="1">
    <citation type="submission" date="2014-03" db="EMBL/GenBank/DDBJ databases">
        <title>Genomics of Bifidobacteria.</title>
        <authorList>
            <person name="Ventura M."/>
            <person name="Milani C."/>
            <person name="Lugli G.A."/>
        </authorList>
    </citation>
    <scope>NUCLEOTIDE SEQUENCE [LARGE SCALE GENOMIC DNA]</scope>
    <source>
        <strain evidence="2 3">DSM 23967</strain>
    </source>
</reference>
<dbReference type="EMBL" id="JGZN01000016">
    <property type="protein sequence ID" value="KFI91243.1"/>
    <property type="molecule type" value="Genomic_DNA"/>
</dbReference>
<feature type="transmembrane region" description="Helical" evidence="1">
    <location>
        <begin position="41"/>
        <end position="66"/>
    </location>
</feature>
<accession>A0A087D6U3</accession>
<organism evidence="2 3">
    <name type="scientific">Bifidobacterium saguini DSM 23967</name>
    <dbReference type="NCBI Taxonomy" id="1437607"/>
    <lineage>
        <taxon>Bacteria</taxon>
        <taxon>Bacillati</taxon>
        <taxon>Actinomycetota</taxon>
        <taxon>Actinomycetes</taxon>
        <taxon>Bifidobacteriales</taxon>
        <taxon>Bifidobacteriaceae</taxon>
        <taxon>Bifidobacterium</taxon>
    </lineage>
</organism>
<dbReference type="Proteomes" id="UP000029066">
    <property type="component" value="Unassembled WGS sequence"/>
</dbReference>
<dbReference type="OrthoDB" id="3240253at2"/>
<dbReference type="RefSeq" id="WP_033891803.1">
    <property type="nucleotide sequence ID" value="NZ_JDUT01000006.1"/>
</dbReference>
<evidence type="ECO:0000256" key="1">
    <source>
        <dbReference type="SAM" id="Phobius"/>
    </source>
</evidence>
<name>A0A087D6U3_9BIFI</name>
<proteinExistence type="predicted"/>
<comment type="caution">
    <text evidence="2">The sequence shown here is derived from an EMBL/GenBank/DDBJ whole genome shotgun (WGS) entry which is preliminary data.</text>
</comment>
<evidence type="ECO:0000313" key="3">
    <source>
        <dbReference type="Proteomes" id="UP000029066"/>
    </source>
</evidence>
<dbReference type="Pfam" id="PF19607">
    <property type="entry name" value="DUF6112"/>
    <property type="match status" value="1"/>
</dbReference>
<dbReference type="STRING" id="1437607.BISA_1841"/>
<keyword evidence="1" id="KW-1133">Transmembrane helix</keyword>
<keyword evidence="1" id="KW-0812">Transmembrane</keyword>
<evidence type="ECO:0000313" key="2">
    <source>
        <dbReference type="EMBL" id="KFI91243.1"/>
    </source>
</evidence>
<feature type="transmembrane region" description="Helical" evidence="1">
    <location>
        <begin position="78"/>
        <end position="104"/>
    </location>
</feature>
<keyword evidence="1" id="KW-0472">Membrane</keyword>
<protein>
    <submittedName>
        <fullName evidence="2">Uncharacterized protein</fullName>
    </submittedName>
</protein>
<dbReference type="AlphaFoldDB" id="A0A087D6U3"/>